<dbReference type="PROSITE" id="PS50929">
    <property type="entry name" value="ABC_TM1F"/>
    <property type="match status" value="1"/>
</dbReference>
<evidence type="ECO:0000256" key="4">
    <source>
        <dbReference type="ARBA" id="ARBA00022670"/>
    </source>
</evidence>
<dbReference type="Gene3D" id="3.40.50.300">
    <property type="entry name" value="P-loop containing nucleotide triphosphate hydrolases"/>
    <property type="match status" value="1"/>
</dbReference>
<dbReference type="PANTHER" id="PTHR43394:SF1">
    <property type="entry name" value="ATP-BINDING CASSETTE SUB-FAMILY B MEMBER 10, MITOCHONDRIAL"/>
    <property type="match status" value="1"/>
</dbReference>
<dbReference type="InterPro" id="IPR027417">
    <property type="entry name" value="P-loop_NTPase"/>
</dbReference>
<evidence type="ECO:0000256" key="3">
    <source>
        <dbReference type="ARBA" id="ARBA00022475"/>
    </source>
</evidence>
<dbReference type="InterPro" id="IPR005897">
    <property type="entry name" value="Pept_C39_ABC_bacteriocin"/>
</dbReference>
<dbReference type="SUPFAM" id="SSF90123">
    <property type="entry name" value="ABC transporter transmembrane region"/>
    <property type="match status" value="1"/>
</dbReference>
<dbReference type="InterPro" id="IPR036640">
    <property type="entry name" value="ABC1_TM_sf"/>
</dbReference>
<keyword evidence="2" id="KW-0813">Transport</keyword>
<evidence type="ECO:0000256" key="11">
    <source>
        <dbReference type="ARBA" id="ARBA00023136"/>
    </source>
</evidence>
<dbReference type="RefSeq" id="WP_114643465.1">
    <property type="nucleotide sequence ID" value="NZ_JAACIO010000034.1"/>
</dbReference>
<accession>A0ABX9KDM1</accession>
<dbReference type="InterPro" id="IPR011527">
    <property type="entry name" value="ABC1_TM_dom"/>
</dbReference>
<evidence type="ECO:0000256" key="8">
    <source>
        <dbReference type="ARBA" id="ARBA00022840"/>
    </source>
</evidence>
<dbReference type="InterPro" id="IPR005074">
    <property type="entry name" value="Peptidase_C39"/>
</dbReference>
<keyword evidence="10 12" id="KW-1133">Transmembrane helix</keyword>
<dbReference type="InterPro" id="IPR003593">
    <property type="entry name" value="AAA+_ATPase"/>
</dbReference>
<dbReference type="EMBL" id="QUAJ01000035">
    <property type="protein sequence ID" value="REI39670.1"/>
    <property type="molecule type" value="Genomic_DNA"/>
</dbReference>
<dbReference type="SUPFAM" id="SSF52540">
    <property type="entry name" value="P-loop containing nucleoside triphosphate hydrolases"/>
    <property type="match status" value="1"/>
</dbReference>
<evidence type="ECO:0000256" key="9">
    <source>
        <dbReference type="ARBA" id="ARBA00022967"/>
    </source>
</evidence>
<feature type="domain" description="ABC transporter" evidence="13">
    <location>
        <begin position="476"/>
        <end position="710"/>
    </location>
</feature>
<name>A0ABX9KDM1_9FUSO</name>
<dbReference type="PROSITE" id="PS00211">
    <property type="entry name" value="ABC_TRANSPORTER_1"/>
    <property type="match status" value="1"/>
</dbReference>
<dbReference type="NCBIfam" id="TIGR01193">
    <property type="entry name" value="bacteriocin_ABC"/>
    <property type="match status" value="1"/>
</dbReference>
<dbReference type="PROSITE" id="PS50990">
    <property type="entry name" value="PEPTIDASE_C39"/>
    <property type="match status" value="1"/>
</dbReference>
<gene>
    <name evidence="16" type="ORF">DYH56_13810</name>
</gene>
<comment type="subcellular location">
    <subcellularLocation>
        <location evidence="1">Cell membrane</location>
        <topology evidence="1">Multi-pass membrane protein</topology>
    </subcellularLocation>
</comment>
<dbReference type="Pfam" id="PF03412">
    <property type="entry name" value="Peptidase_C39"/>
    <property type="match status" value="1"/>
</dbReference>
<evidence type="ECO:0000256" key="7">
    <source>
        <dbReference type="ARBA" id="ARBA00022801"/>
    </source>
</evidence>
<keyword evidence="17" id="KW-1185">Reference proteome</keyword>
<organism evidence="16 17">
    <name type="scientific">Psychrilyobacter piezotolerans</name>
    <dbReference type="NCBI Taxonomy" id="2293438"/>
    <lineage>
        <taxon>Bacteria</taxon>
        <taxon>Fusobacteriati</taxon>
        <taxon>Fusobacteriota</taxon>
        <taxon>Fusobacteriia</taxon>
        <taxon>Fusobacteriales</taxon>
        <taxon>Fusobacteriaceae</taxon>
        <taxon>Psychrilyobacter</taxon>
    </lineage>
</organism>
<feature type="domain" description="Peptidase C39" evidence="15">
    <location>
        <begin position="10"/>
        <end position="133"/>
    </location>
</feature>
<reference evidence="16 17" key="1">
    <citation type="submission" date="2018-08" db="EMBL/GenBank/DDBJ databases">
        <title>Draft genome sequence of Psychrilyobacter sp. strain SD5 isolated from Black Sea water.</title>
        <authorList>
            <person name="Yadav S."/>
            <person name="Villanueva L."/>
            <person name="Damste J.S.S."/>
        </authorList>
    </citation>
    <scope>NUCLEOTIDE SEQUENCE [LARGE SCALE GENOMIC DNA]</scope>
    <source>
        <strain evidence="16 17">SD5</strain>
    </source>
</reference>
<evidence type="ECO:0000313" key="17">
    <source>
        <dbReference type="Proteomes" id="UP000263486"/>
    </source>
</evidence>
<dbReference type="InterPro" id="IPR017871">
    <property type="entry name" value="ABC_transporter-like_CS"/>
</dbReference>
<proteinExistence type="predicted"/>
<keyword evidence="6" id="KW-0547">Nucleotide-binding</keyword>
<evidence type="ECO:0000256" key="1">
    <source>
        <dbReference type="ARBA" id="ARBA00004651"/>
    </source>
</evidence>
<dbReference type="CDD" id="cd02418">
    <property type="entry name" value="Peptidase_C39B"/>
    <property type="match status" value="1"/>
</dbReference>
<keyword evidence="7" id="KW-0378">Hydrolase</keyword>
<evidence type="ECO:0000259" key="14">
    <source>
        <dbReference type="PROSITE" id="PS50929"/>
    </source>
</evidence>
<sequence length="718" mass="81316">MKKRHTCILQHDTMDCGAACIAMISKYYGLKIPIGKIRQYASTNLVGTNVLGLKEAGEKLKFDVKAVRGEEKDFNEKLQTPFIAHLNKDGLLHYVVVYKITKDKVVVADPAEGLLKQKIDDFLKQWTGIIIFMKPSPEFEEGDEKKGIFERFFKYIKPNKGLIIHIIVATLIYTFLGLLGAFYFKYLIDDILANHLKNTLITFTGGLIILKIFQLILGTFRSYIIFYMGQKINSGVMLDYYKHVMNLPLSFFETRKVGEITSRISDGSSVMSALTNTIFTVVIDSVMIFAVGGLLLAQNIKLFVMALMFIPLYTITILIFIKPFRKYHRKVMESHSQLESYLVESLNGVPTIKALGGEKESLKTYEEKFLKLLRDSFTNKKVGMISDFIESILNIFSGNFIYFIGGLEVIKGNISIGQLLTFNTLYGLFFDSIRNFVDLIPVTQKAHVASDRLGEVLDIETEKQTGIDKENIKGTLEFKNIDFKYGNGKNVLTDINFKISSGETLAIVGESGSGKSTLIKLLMRYYETVNGEIAIDSCDIKENNLRTFRERIAYVPQETFLFSGTLMENLKFGFSDKSDEEVMEACKKACIDEFIEKDPLKYNMRISERGSNLSGGQRQRISLARAFLKDSDLLILDEATSNLDVETEEKINREISEYSKGKMVILVAHKLATIKKVDKIIVLSSGKIVETGTHRELLKIETGVYKRFWELQVGVADE</sequence>
<keyword evidence="8" id="KW-0067">ATP-binding</keyword>
<keyword evidence="5 12" id="KW-0812">Transmembrane</keyword>
<keyword evidence="4" id="KW-0645">Protease</keyword>
<evidence type="ECO:0000259" key="13">
    <source>
        <dbReference type="PROSITE" id="PS50893"/>
    </source>
</evidence>
<dbReference type="CDD" id="cd18570">
    <property type="entry name" value="ABC_6TM_PCAT1_LagD_like"/>
    <property type="match status" value="1"/>
</dbReference>
<evidence type="ECO:0000256" key="10">
    <source>
        <dbReference type="ARBA" id="ARBA00022989"/>
    </source>
</evidence>
<dbReference type="InterPro" id="IPR003439">
    <property type="entry name" value="ABC_transporter-like_ATP-bd"/>
</dbReference>
<evidence type="ECO:0000313" key="16">
    <source>
        <dbReference type="EMBL" id="REI39670.1"/>
    </source>
</evidence>
<dbReference type="Pfam" id="PF00005">
    <property type="entry name" value="ABC_tran"/>
    <property type="match status" value="1"/>
</dbReference>
<comment type="caution">
    <text evidence="16">The sequence shown here is derived from an EMBL/GenBank/DDBJ whole genome shotgun (WGS) entry which is preliminary data.</text>
</comment>
<evidence type="ECO:0000256" key="2">
    <source>
        <dbReference type="ARBA" id="ARBA00022448"/>
    </source>
</evidence>
<evidence type="ECO:0000256" key="12">
    <source>
        <dbReference type="SAM" id="Phobius"/>
    </source>
</evidence>
<dbReference type="SMART" id="SM00382">
    <property type="entry name" value="AAA"/>
    <property type="match status" value="1"/>
</dbReference>
<dbReference type="PANTHER" id="PTHR43394">
    <property type="entry name" value="ATP-DEPENDENT PERMEASE MDL1, MITOCHONDRIAL"/>
    <property type="match status" value="1"/>
</dbReference>
<feature type="transmembrane region" description="Helical" evidence="12">
    <location>
        <begin position="162"/>
        <end position="188"/>
    </location>
</feature>
<keyword evidence="11 12" id="KW-0472">Membrane</keyword>
<protein>
    <submittedName>
        <fullName evidence="16">Peptide cleavage/export ABC transporter</fullName>
    </submittedName>
</protein>
<dbReference type="Proteomes" id="UP000263486">
    <property type="component" value="Unassembled WGS sequence"/>
</dbReference>
<dbReference type="Gene3D" id="3.90.70.10">
    <property type="entry name" value="Cysteine proteinases"/>
    <property type="match status" value="1"/>
</dbReference>
<feature type="transmembrane region" description="Helical" evidence="12">
    <location>
        <begin position="302"/>
        <end position="321"/>
    </location>
</feature>
<dbReference type="Gene3D" id="1.20.1560.10">
    <property type="entry name" value="ABC transporter type 1, transmembrane domain"/>
    <property type="match status" value="1"/>
</dbReference>
<feature type="transmembrane region" description="Helical" evidence="12">
    <location>
        <begin position="273"/>
        <end position="296"/>
    </location>
</feature>
<keyword evidence="3" id="KW-1003">Cell membrane</keyword>
<feature type="domain" description="ABC transmembrane type-1" evidence="14">
    <location>
        <begin position="166"/>
        <end position="445"/>
    </location>
</feature>
<evidence type="ECO:0000259" key="15">
    <source>
        <dbReference type="PROSITE" id="PS50990"/>
    </source>
</evidence>
<evidence type="ECO:0000256" key="6">
    <source>
        <dbReference type="ARBA" id="ARBA00022741"/>
    </source>
</evidence>
<dbReference type="PROSITE" id="PS50893">
    <property type="entry name" value="ABC_TRANSPORTER_2"/>
    <property type="match status" value="1"/>
</dbReference>
<feature type="transmembrane region" description="Helical" evidence="12">
    <location>
        <begin position="200"/>
        <end position="220"/>
    </location>
</feature>
<keyword evidence="9" id="KW-1278">Translocase</keyword>
<evidence type="ECO:0000256" key="5">
    <source>
        <dbReference type="ARBA" id="ARBA00022692"/>
    </source>
</evidence>
<dbReference type="InterPro" id="IPR039421">
    <property type="entry name" value="Type_1_exporter"/>
</dbReference>
<dbReference type="Pfam" id="PF00664">
    <property type="entry name" value="ABC_membrane"/>
    <property type="match status" value="1"/>
</dbReference>